<evidence type="ECO:0000313" key="2">
    <source>
        <dbReference type="Proteomes" id="UP000619260"/>
    </source>
</evidence>
<reference evidence="1" key="1">
    <citation type="submission" date="2021-01" db="EMBL/GenBank/DDBJ databases">
        <title>Whole genome shotgun sequence of Virgisporangium aliadipatigenens NBRC 105644.</title>
        <authorList>
            <person name="Komaki H."/>
            <person name="Tamura T."/>
        </authorList>
    </citation>
    <scope>NUCLEOTIDE SEQUENCE</scope>
    <source>
        <strain evidence="1">NBRC 105644</strain>
    </source>
</reference>
<dbReference type="RefSeq" id="WP_203905506.1">
    <property type="nucleotide sequence ID" value="NZ_BOPF01000064.1"/>
</dbReference>
<proteinExistence type="predicted"/>
<comment type="caution">
    <text evidence="1">The sequence shown here is derived from an EMBL/GenBank/DDBJ whole genome shotgun (WGS) entry which is preliminary data.</text>
</comment>
<evidence type="ECO:0008006" key="3">
    <source>
        <dbReference type="Google" id="ProtNLM"/>
    </source>
</evidence>
<dbReference type="AlphaFoldDB" id="A0A8J3YYJ0"/>
<name>A0A8J3YYJ0_9ACTN</name>
<accession>A0A8J3YYJ0</accession>
<dbReference type="EMBL" id="BOPF01000064">
    <property type="protein sequence ID" value="GIJ52110.1"/>
    <property type="molecule type" value="Genomic_DNA"/>
</dbReference>
<protein>
    <recommendedName>
        <fullName evidence="3">Ankyrin</fullName>
    </recommendedName>
</protein>
<organism evidence="1 2">
    <name type="scientific">Virgisporangium aliadipatigenens</name>
    <dbReference type="NCBI Taxonomy" id="741659"/>
    <lineage>
        <taxon>Bacteria</taxon>
        <taxon>Bacillati</taxon>
        <taxon>Actinomycetota</taxon>
        <taxon>Actinomycetes</taxon>
        <taxon>Micromonosporales</taxon>
        <taxon>Micromonosporaceae</taxon>
        <taxon>Virgisporangium</taxon>
    </lineage>
</organism>
<dbReference type="Proteomes" id="UP000619260">
    <property type="component" value="Unassembled WGS sequence"/>
</dbReference>
<gene>
    <name evidence="1" type="ORF">Val02_89960</name>
</gene>
<sequence>MREFSGAFETHLTVAAGGPDGLGEWAAAHGFKYSEIVLDRGRTPEQPMLTRHARGTLAEQVAAGREWARRLGAAGHGVVRLKVEASADNAGVPRDAAAAAELPECYFEHHVKVALPDDGAVTGLRAAGAPHGAHVSRNARRRLADGTQERFLTQRCRAVGRAGARARLDALLDAIGVLGVPVLEVEEEFVVYDDNLGLDAGWLG</sequence>
<keyword evidence="2" id="KW-1185">Reference proteome</keyword>
<evidence type="ECO:0000313" key="1">
    <source>
        <dbReference type="EMBL" id="GIJ52110.1"/>
    </source>
</evidence>